<name>A0A024E583_9PSED</name>
<accession>A0A024E583</accession>
<dbReference type="Proteomes" id="UP000026913">
    <property type="component" value="Chromosome"/>
</dbReference>
<evidence type="ECO:0000313" key="2">
    <source>
        <dbReference type="Proteomes" id="UP000026913"/>
    </source>
</evidence>
<dbReference type="HOGENOM" id="CLU_049873_11_3_6"/>
<dbReference type="KEGG" id="pman:OU5_0414"/>
<proteinExistence type="predicted"/>
<dbReference type="EMBL" id="CP005960">
    <property type="protein sequence ID" value="AHZ67493.1"/>
    <property type="molecule type" value="Genomic_DNA"/>
</dbReference>
<reference evidence="1 2" key="1">
    <citation type="journal article" date="2012" name="J. Bacteriol.">
        <title>Genome sequence of cold-adapted Pseudomonas mandelii strain JR-1.</title>
        <authorList>
            <person name="Jang S.H."/>
            <person name="Kim J."/>
            <person name="Kim J."/>
            <person name="Hong S."/>
            <person name="Lee C."/>
        </authorList>
    </citation>
    <scope>NUCLEOTIDE SEQUENCE [LARGE SCALE GENOMIC DNA]</scope>
    <source>
        <strain evidence="1 2">JR-1</strain>
    </source>
</reference>
<dbReference type="AlphaFoldDB" id="A0A024E583"/>
<gene>
    <name evidence="1" type="ORF">OU5_0414</name>
</gene>
<evidence type="ECO:0000313" key="1">
    <source>
        <dbReference type="EMBL" id="AHZ67493.1"/>
    </source>
</evidence>
<protein>
    <submittedName>
        <fullName evidence="1">Uncharacterized protein</fullName>
    </submittedName>
</protein>
<sequence>MEEALYEIAPIRQFACLTISASNSEDTTIMTFRHLLEIHKLAHAIFTIINGSLQEKGFSLRQVC</sequence>
<organism evidence="1 2">
    <name type="scientific">Pseudomonas mandelii JR-1</name>
    <dbReference type="NCBI Taxonomy" id="1147786"/>
    <lineage>
        <taxon>Bacteria</taxon>
        <taxon>Pseudomonadati</taxon>
        <taxon>Pseudomonadota</taxon>
        <taxon>Gammaproteobacteria</taxon>
        <taxon>Pseudomonadales</taxon>
        <taxon>Pseudomonadaceae</taxon>
        <taxon>Pseudomonas</taxon>
    </lineage>
</organism>